<evidence type="ECO:0000313" key="1">
    <source>
        <dbReference type="EMBL" id="RZF55770.1"/>
    </source>
</evidence>
<gene>
    <name evidence="1" type="ORF">EXE30_02880</name>
</gene>
<organism evidence="1 2">
    <name type="scientific">Acinetobacter halotolerans</name>
    <dbReference type="NCBI Taxonomy" id="1752076"/>
    <lineage>
        <taxon>Bacteria</taxon>
        <taxon>Pseudomonadati</taxon>
        <taxon>Pseudomonadota</taxon>
        <taxon>Gammaproteobacteria</taxon>
        <taxon>Moraxellales</taxon>
        <taxon>Moraxellaceae</taxon>
        <taxon>Acinetobacter</taxon>
    </lineage>
</organism>
<accession>A0A4Q6XKY3</accession>
<dbReference type="SUPFAM" id="SSF54427">
    <property type="entry name" value="NTF2-like"/>
    <property type="match status" value="1"/>
</dbReference>
<name>A0A4Q6XKY3_9GAMM</name>
<keyword evidence="2" id="KW-1185">Reference proteome</keyword>
<dbReference type="Proteomes" id="UP000292110">
    <property type="component" value="Unassembled WGS sequence"/>
</dbReference>
<protein>
    <submittedName>
        <fullName evidence="1">Nuclear transport factor 2 family protein</fullName>
    </submittedName>
</protein>
<evidence type="ECO:0000313" key="2">
    <source>
        <dbReference type="Proteomes" id="UP000292110"/>
    </source>
</evidence>
<proteinExistence type="predicted"/>
<dbReference type="InterPro" id="IPR032710">
    <property type="entry name" value="NTF2-like_dom_sf"/>
</dbReference>
<dbReference type="Gene3D" id="3.10.450.50">
    <property type="match status" value="1"/>
</dbReference>
<comment type="caution">
    <text evidence="1">The sequence shown here is derived from an EMBL/GenBank/DDBJ whole genome shotgun (WGS) entry which is preliminary data.</text>
</comment>
<dbReference type="Pfam" id="PF12893">
    <property type="entry name" value="Lumazine_bd_2"/>
    <property type="match status" value="1"/>
</dbReference>
<dbReference type="InterPro" id="IPR039437">
    <property type="entry name" value="FrzH/put_lumazine-bd"/>
</dbReference>
<sequence>MTKQSEQYHADIAAIRLQLQQYFDGLYTSDVSLLRQVFHRDAVYICVTDQPLLKLTMAEYFPLVEQRTSPASKKQLRQDKIISINVISEKTAIVQVECVIEPKYFYDALTFIYDKGMWKIISKVFHYRVME</sequence>
<dbReference type="AlphaFoldDB" id="A0A4Q6XKY3"/>
<dbReference type="EMBL" id="SGIM01000002">
    <property type="protein sequence ID" value="RZF55770.1"/>
    <property type="molecule type" value="Genomic_DNA"/>
</dbReference>
<dbReference type="RefSeq" id="WP_130161114.1">
    <property type="nucleotide sequence ID" value="NZ_SGIM01000002.1"/>
</dbReference>
<reference evidence="1 2" key="1">
    <citation type="submission" date="2019-02" db="EMBL/GenBank/DDBJ databases">
        <title>The draft genome of Acinetobacter halotolerans strain JCM 31009.</title>
        <authorList>
            <person name="Qin J."/>
            <person name="Feng Y."/>
            <person name="Nemec A."/>
            <person name="Zong Z."/>
        </authorList>
    </citation>
    <scope>NUCLEOTIDE SEQUENCE [LARGE SCALE GENOMIC DNA]</scope>
    <source>
        <strain evidence="1 2">JCM 31009</strain>
    </source>
</reference>